<name>A6DST5_9BACT</name>
<dbReference type="SUPFAM" id="SSF52540">
    <property type="entry name" value="P-loop containing nucleoside triphosphate hydrolases"/>
    <property type="match status" value="1"/>
</dbReference>
<proteinExistence type="inferred from homology"/>
<dbReference type="Pfam" id="PF07726">
    <property type="entry name" value="AAA_3"/>
    <property type="match status" value="1"/>
</dbReference>
<dbReference type="Proteomes" id="UP000004947">
    <property type="component" value="Unassembled WGS sequence"/>
</dbReference>
<dbReference type="PIRSF" id="PIRSF002849">
    <property type="entry name" value="AAA_ATPase_chaperone_MoxR_prd"/>
    <property type="match status" value="1"/>
</dbReference>
<feature type="domain" description="ATPase AAA-3" evidence="4">
    <location>
        <begin position="60"/>
        <end position="190"/>
    </location>
</feature>
<evidence type="ECO:0000256" key="3">
    <source>
        <dbReference type="ARBA" id="ARBA00061607"/>
    </source>
</evidence>
<dbReference type="PANTHER" id="PTHR42759:SF1">
    <property type="entry name" value="MAGNESIUM-CHELATASE SUBUNIT CHLD"/>
    <property type="match status" value="1"/>
</dbReference>
<dbReference type="InterPro" id="IPR027417">
    <property type="entry name" value="P-loop_NTPase"/>
</dbReference>
<keyword evidence="7" id="KW-1185">Reference proteome</keyword>
<dbReference type="CDD" id="cd00009">
    <property type="entry name" value="AAA"/>
    <property type="match status" value="1"/>
</dbReference>
<feature type="domain" description="ChlI/MoxR AAA lid" evidence="5">
    <location>
        <begin position="267"/>
        <end position="338"/>
    </location>
</feature>
<dbReference type="GO" id="GO:0005524">
    <property type="term" value="F:ATP binding"/>
    <property type="evidence" value="ECO:0007669"/>
    <property type="project" value="UniProtKB-KW"/>
</dbReference>
<comment type="similarity">
    <text evidence="3">Belongs to the MoxR family.</text>
</comment>
<dbReference type="Gene3D" id="3.40.50.300">
    <property type="entry name" value="P-loop containing nucleotide triphosphate hydrolases"/>
    <property type="match status" value="1"/>
</dbReference>
<accession>A6DST5</accession>
<evidence type="ECO:0000313" key="7">
    <source>
        <dbReference type="Proteomes" id="UP000004947"/>
    </source>
</evidence>
<sequence>MHKVSTTDDCGSILMTESVLSDKSEAIEFIQKIRSQVGKVVIGQDEVVERVLIALFTGGHLLLEGLPGLAKTLLVNTVAKAVDLEFSRVQFTIDMLPSDILGSEMLDQQKGGFYVNKGPVFTNLLLADEINRAAPKVQGALLECMQERKVTIGKESFQLPSPFLVIATQNPVEQSGTFELPEAQLDRFMMMHRLGYPKEEEEFSILTQQLGLGLNKSEKGGAVPQSAFDLIEDKAIGGIEHLVKVMEMIQTVHVSEVFTQHCLQLVRKTRENPLIEMGASPRAGLALVQAARARAFIHERDYVVPEDLFALAEDVVLHRIRLTYEALAEGHSGREVLNQSLNQLG</sequence>
<dbReference type="STRING" id="313628.LNTAR_03634"/>
<dbReference type="RefSeq" id="WP_007280894.1">
    <property type="nucleotide sequence ID" value="NZ_ABCK01000032.1"/>
</dbReference>
<dbReference type="Gene3D" id="1.10.8.80">
    <property type="entry name" value="Magnesium chelatase subunit I, C-Terminal domain"/>
    <property type="match status" value="1"/>
</dbReference>
<dbReference type="InterPro" id="IPR011703">
    <property type="entry name" value="ATPase_AAA-3"/>
</dbReference>
<dbReference type="InterPro" id="IPR041628">
    <property type="entry name" value="ChlI/MoxR_AAA_lid"/>
</dbReference>
<evidence type="ECO:0000256" key="2">
    <source>
        <dbReference type="ARBA" id="ARBA00022840"/>
    </source>
</evidence>
<dbReference type="FunFam" id="3.40.50.300:FF:000640">
    <property type="entry name" value="MoxR family ATPase"/>
    <property type="match status" value="1"/>
</dbReference>
<evidence type="ECO:0000259" key="5">
    <source>
        <dbReference type="Pfam" id="PF17863"/>
    </source>
</evidence>
<comment type="caution">
    <text evidence="6">The sequence shown here is derived from an EMBL/GenBank/DDBJ whole genome shotgun (WGS) entry which is preliminary data.</text>
</comment>
<dbReference type="AlphaFoldDB" id="A6DST5"/>
<keyword evidence="2" id="KW-0067">ATP-binding</keyword>
<protein>
    <submittedName>
        <fullName evidence="6">ATPase, AAA family protein</fullName>
    </submittedName>
</protein>
<dbReference type="PANTHER" id="PTHR42759">
    <property type="entry name" value="MOXR FAMILY PROTEIN"/>
    <property type="match status" value="1"/>
</dbReference>
<dbReference type="EMBL" id="ABCK01000032">
    <property type="protein sequence ID" value="EDM25338.1"/>
    <property type="molecule type" value="Genomic_DNA"/>
</dbReference>
<dbReference type="eggNOG" id="COG0714">
    <property type="taxonomic scope" value="Bacteria"/>
</dbReference>
<reference evidence="6 7" key="1">
    <citation type="journal article" date="2010" name="J. Bacteriol.">
        <title>Genome sequence of Lentisphaera araneosa HTCC2155T, the type species of the order Lentisphaerales in the phylum Lentisphaerae.</title>
        <authorList>
            <person name="Thrash J.C."/>
            <person name="Cho J.C."/>
            <person name="Vergin K.L."/>
            <person name="Morris R.M."/>
            <person name="Giovannoni S.J."/>
        </authorList>
    </citation>
    <scope>NUCLEOTIDE SEQUENCE [LARGE SCALE GENOMIC DNA]</scope>
    <source>
        <strain evidence="6 7">HTCC2155</strain>
    </source>
</reference>
<dbReference type="InterPro" id="IPR050764">
    <property type="entry name" value="CbbQ/NirQ/NorQ/GpvN"/>
</dbReference>
<evidence type="ECO:0000259" key="4">
    <source>
        <dbReference type="Pfam" id="PF07726"/>
    </source>
</evidence>
<evidence type="ECO:0000256" key="1">
    <source>
        <dbReference type="ARBA" id="ARBA00022741"/>
    </source>
</evidence>
<evidence type="ECO:0000313" key="6">
    <source>
        <dbReference type="EMBL" id="EDM25338.1"/>
    </source>
</evidence>
<gene>
    <name evidence="6" type="ORF">LNTAR_03634</name>
</gene>
<keyword evidence="1" id="KW-0547">Nucleotide-binding</keyword>
<dbReference type="Pfam" id="PF17863">
    <property type="entry name" value="AAA_lid_2"/>
    <property type="match status" value="1"/>
</dbReference>
<dbReference type="GO" id="GO:0016887">
    <property type="term" value="F:ATP hydrolysis activity"/>
    <property type="evidence" value="ECO:0007669"/>
    <property type="project" value="InterPro"/>
</dbReference>
<organism evidence="6 7">
    <name type="scientific">Lentisphaera araneosa HTCC2155</name>
    <dbReference type="NCBI Taxonomy" id="313628"/>
    <lineage>
        <taxon>Bacteria</taxon>
        <taxon>Pseudomonadati</taxon>
        <taxon>Lentisphaerota</taxon>
        <taxon>Lentisphaeria</taxon>
        <taxon>Lentisphaerales</taxon>
        <taxon>Lentisphaeraceae</taxon>
        <taxon>Lentisphaera</taxon>
    </lineage>
</organism>